<feature type="compositionally biased region" description="Low complexity" evidence="1">
    <location>
        <begin position="212"/>
        <end position="231"/>
    </location>
</feature>
<evidence type="ECO:0000313" key="5">
    <source>
        <dbReference type="Proteomes" id="UP001268036"/>
    </source>
</evidence>
<evidence type="ECO:0000256" key="2">
    <source>
        <dbReference type="SAM" id="Phobius"/>
    </source>
</evidence>
<dbReference type="SUPFAM" id="SSF47413">
    <property type="entry name" value="lambda repressor-like DNA-binding domains"/>
    <property type="match status" value="1"/>
</dbReference>
<organism evidence="4 5">
    <name type="scientific">Pseudomonas oryzihabitans</name>
    <dbReference type="NCBI Taxonomy" id="47885"/>
    <lineage>
        <taxon>Bacteria</taxon>
        <taxon>Pseudomonadati</taxon>
        <taxon>Pseudomonadota</taxon>
        <taxon>Gammaproteobacteria</taxon>
        <taxon>Pseudomonadales</taxon>
        <taxon>Pseudomonadaceae</taxon>
        <taxon>Pseudomonas</taxon>
    </lineage>
</organism>
<reference evidence="4" key="1">
    <citation type="submission" date="2023-08" db="EMBL/GenBank/DDBJ databases">
        <title>Functional and genomic diversity of the sorghum phyllosphere microbiome.</title>
        <authorList>
            <person name="Shade A."/>
        </authorList>
    </citation>
    <scope>NUCLEOTIDE SEQUENCE</scope>
    <source>
        <strain evidence="4">SORGH_AS_0201</strain>
    </source>
</reference>
<feature type="domain" description="HTH cro/C1-type" evidence="3">
    <location>
        <begin position="20"/>
        <end position="80"/>
    </location>
</feature>
<dbReference type="RefSeq" id="WP_309760520.1">
    <property type="nucleotide sequence ID" value="NZ_JAVJAF010000001.1"/>
</dbReference>
<feature type="compositionally biased region" description="Low complexity" evidence="1">
    <location>
        <begin position="172"/>
        <end position="187"/>
    </location>
</feature>
<dbReference type="CDD" id="cd00093">
    <property type="entry name" value="HTH_XRE"/>
    <property type="match status" value="1"/>
</dbReference>
<dbReference type="Pfam" id="PF13464">
    <property type="entry name" value="RodZ_C"/>
    <property type="match status" value="1"/>
</dbReference>
<protein>
    <submittedName>
        <fullName evidence="4">Cytoskeleton protein RodZ</fullName>
    </submittedName>
</protein>
<dbReference type="Gene3D" id="1.10.260.40">
    <property type="entry name" value="lambda repressor-like DNA-binding domains"/>
    <property type="match status" value="1"/>
</dbReference>
<feature type="transmembrane region" description="Helical" evidence="2">
    <location>
        <begin position="113"/>
        <end position="133"/>
    </location>
</feature>
<proteinExistence type="predicted"/>
<comment type="caution">
    <text evidence="4">The sequence shown here is derived from an EMBL/GenBank/DDBJ whole genome shotgun (WGS) entry which is preliminary data.</text>
</comment>
<dbReference type="InterPro" id="IPR010982">
    <property type="entry name" value="Lambda_DNA-bd_dom_sf"/>
</dbReference>
<dbReference type="InterPro" id="IPR050400">
    <property type="entry name" value="Bact_Cytoskel_RodZ"/>
</dbReference>
<dbReference type="Pfam" id="PF13413">
    <property type="entry name" value="HTH_25"/>
    <property type="match status" value="1"/>
</dbReference>
<gene>
    <name evidence="4" type="ORF">QE440_003430</name>
</gene>
<dbReference type="PANTHER" id="PTHR34475">
    <property type="match status" value="1"/>
</dbReference>
<dbReference type="Proteomes" id="UP001268036">
    <property type="component" value="Unassembled WGS sequence"/>
</dbReference>
<dbReference type="InterPro" id="IPR001387">
    <property type="entry name" value="Cro/C1-type_HTH"/>
</dbReference>
<sequence length="330" mass="34482">MTAVQSEAVHAGRGNPGEILRQKRLELGWSQAQVAQSLNLSARIIDQLEAGNYQQMPGHTFTRGYIKAYGKLLGLDQVELVRAFDSYTGTDAKGSTVHSLGRLDEPVRLSRNILRFVSFILVVLIIAMGLFWWQERSRQASVSSAVSMEHVEVEGADGKTEIHPIDEPEEQQPPAVAQSPAASLPSPVGTPVPDANTVANMPAPAATPAPPAAASVTGAPSPAAPATATAAAPAATPSAPAAPAATGADSLDIRFSANCWVQVSDGTGKILFSGLKKGGESLDYASIQAPVNIRLGYARGAQITYNGQIVDLAPFTKGETARIKLGQAGQ</sequence>
<dbReference type="SMART" id="SM00530">
    <property type="entry name" value="HTH_XRE"/>
    <property type="match status" value="1"/>
</dbReference>
<dbReference type="EMBL" id="JAVJAF010000001">
    <property type="protein sequence ID" value="MDR6235689.1"/>
    <property type="molecule type" value="Genomic_DNA"/>
</dbReference>
<dbReference type="AlphaFoldDB" id="A0AAJ2BSK6"/>
<dbReference type="GO" id="GO:0003677">
    <property type="term" value="F:DNA binding"/>
    <property type="evidence" value="ECO:0007669"/>
    <property type="project" value="InterPro"/>
</dbReference>
<dbReference type="InterPro" id="IPR025194">
    <property type="entry name" value="RodZ-like_C"/>
</dbReference>
<keyword evidence="2" id="KW-1133">Transmembrane helix</keyword>
<dbReference type="PROSITE" id="PS50943">
    <property type="entry name" value="HTH_CROC1"/>
    <property type="match status" value="1"/>
</dbReference>
<accession>A0AAJ2BSK6</accession>
<name>A0AAJ2BSK6_9PSED</name>
<keyword evidence="2" id="KW-0472">Membrane</keyword>
<evidence type="ECO:0000256" key="1">
    <source>
        <dbReference type="SAM" id="MobiDB-lite"/>
    </source>
</evidence>
<evidence type="ECO:0000313" key="4">
    <source>
        <dbReference type="EMBL" id="MDR6235689.1"/>
    </source>
</evidence>
<feature type="region of interest" description="Disordered" evidence="1">
    <location>
        <begin position="163"/>
        <end position="231"/>
    </location>
</feature>
<keyword evidence="2" id="KW-0812">Transmembrane</keyword>
<evidence type="ECO:0000259" key="3">
    <source>
        <dbReference type="PROSITE" id="PS50943"/>
    </source>
</evidence>
<dbReference type="PANTHER" id="PTHR34475:SF1">
    <property type="entry name" value="CYTOSKELETON PROTEIN RODZ"/>
    <property type="match status" value="1"/>
</dbReference>